<accession>A0A553GUQ4</accession>
<dbReference type="Proteomes" id="UP000315235">
    <property type="component" value="Unassembled WGS sequence"/>
</dbReference>
<evidence type="ECO:0000256" key="1">
    <source>
        <dbReference type="SAM" id="Phobius"/>
    </source>
</evidence>
<reference evidence="2 3" key="1">
    <citation type="submission" date="2019-07" db="EMBL/GenBank/DDBJ databases">
        <title>Pseudomonas mangiferae sp. nov., isolated from bark of mango tree in Thailand.</title>
        <authorList>
            <person name="Srisuk N."/>
            <person name="Anurat P."/>
        </authorList>
    </citation>
    <scope>NUCLEOTIDE SEQUENCE [LARGE SCALE GENOMIC DNA]</scope>
    <source>
        <strain evidence="2 3">DMKU_BBB3-04</strain>
    </source>
</reference>
<dbReference type="EMBL" id="VJOY01000018">
    <property type="protein sequence ID" value="TRX73248.1"/>
    <property type="molecule type" value="Genomic_DNA"/>
</dbReference>
<comment type="caution">
    <text evidence="2">The sequence shown here is derived from an EMBL/GenBank/DDBJ whole genome shotgun (WGS) entry which is preliminary data.</text>
</comment>
<keyword evidence="1" id="KW-1133">Transmembrane helix</keyword>
<feature type="transmembrane region" description="Helical" evidence="1">
    <location>
        <begin position="6"/>
        <end position="25"/>
    </location>
</feature>
<gene>
    <name evidence="2" type="ORF">FM069_18925</name>
</gene>
<name>A0A553GUQ4_9PSED</name>
<keyword evidence="3" id="KW-1185">Reference proteome</keyword>
<dbReference type="AlphaFoldDB" id="A0A553GUQ4"/>
<evidence type="ECO:0000313" key="2">
    <source>
        <dbReference type="EMBL" id="TRX73248.1"/>
    </source>
</evidence>
<dbReference type="RefSeq" id="WP_143489933.1">
    <property type="nucleotide sequence ID" value="NZ_VJOY01000018.1"/>
</dbReference>
<evidence type="ECO:0000313" key="3">
    <source>
        <dbReference type="Proteomes" id="UP000315235"/>
    </source>
</evidence>
<organism evidence="2 3">
    <name type="scientific">Pseudomonas mangiferae</name>
    <dbReference type="NCBI Taxonomy" id="2593654"/>
    <lineage>
        <taxon>Bacteria</taxon>
        <taxon>Pseudomonadati</taxon>
        <taxon>Pseudomonadota</taxon>
        <taxon>Gammaproteobacteria</taxon>
        <taxon>Pseudomonadales</taxon>
        <taxon>Pseudomonadaceae</taxon>
        <taxon>Pseudomonas</taxon>
    </lineage>
</organism>
<protein>
    <submittedName>
        <fullName evidence="2">Uncharacterized protein</fullName>
    </submittedName>
</protein>
<sequence length="127" mass="14197">MTFKHSLLLLIWAATFIALVSGLYLSRLSYQVLEEAESYFKLSPLVAGNRKLLGNGFFGRTYRLIQLSSGLIYQGFYIKKGALIEREVLSLPSSLRRRITVPNKVLQVSGFLALGVAMYASYSGVLR</sequence>
<dbReference type="OrthoDB" id="6998904at2"/>
<feature type="transmembrane region" description="Helical" evidence="1">
    <location>
        <begin position="105"/>
        <end position="122"/>
    </location>
</feature>
<proteinExistence type="predicted"/>
<keyword evidence="1" id="KW-0472">Membrane</keyword>
<keyword evidence="1" id="KW-0812">Transmembrane</keyword>